<dbReference type="Gene3D" id="1.20.1250.20">
    <property type="entry name" value="MFS general substrate transporter like domains"/>
    <property type="match status" value="1"/>
</dbReference>
<evidence type="ECO:0000313" key="10">
    <source>
        <dbReference type="EMBL" id="KWV82916.1"/>
    </source>
</evidence>
<dbReference type="SUPFAM" id="SSF103473">
    <property type="entry name" value="MFS general substrate transporter"/>
    <property type="match status" value="1"/>
</dbReference>
<evidence type="ECO:0000256" key="3">
    <source>
        <dbReference type="ARBA" id="ARBA00022475"/>
    </source>
</evidence>
<comment type="caution">
    <text evidence="10">The sequence shown here is derived from an EMBL/GenBank/DDBJ whole genome shotgun (WGS) entry which is preliminary data.</text>
</comment>
<sequence>MLKILANRTYRHLFLAQVIALVGTGLATVALGLLAFDLAGAQAGAVLGTALAIKMTAYIGVAPIAAAFAERLPRRAMLVSLDLVRAVVALALPFVTEVWQIYVLIFVLQSASAAFTPTFQATIPDILPDEDDYTRALSLSRLAYDLESVASPMLAAALLTVISFHNLFAGTVIGFLASAALVATVLLPKAKQVPRRSIYERTTRGMRIFLATPRLRGLLALNLTVAAVSAMVIVNTVVLVQSRFALPQSSTALALAAFGGGSMISALVLPRLLKNIKDRTAMLFGGGILVAGLAVGITLTTYNFLLPLWMVLGVGYSLAQTPSGRLLRRSAHAEDRPALFAAQFALSHACWLITYPLAGWLGANISLTASFVGLAVVAGSALLVSIVIWRPAHDQASIKHTHENLPGDHAHIDGQDGVDHEHPYVIDDQHRRWPNR</sequence>
<feature type="transmembrane region" description="Helical" evidence="8">
    <location>
        <begin position="339"/>
        <end position="361"/>
    </location>
</feature>
<feature type="transmembrane region" description="Helical" evidence="8">
    <location>
        <begin position="252"/>
        <end position="269"/>
    </location>
</feature>
<feature type="domain" description="Major facilitator superfamily (MFS) profile" evidence="9">
    <location>
        <begin position="9"/>
        <end position="393"/>
    </location>
</feature>
<feature type="transmembrane region" description="Helical" evidence="8">
    <location>
        <begin position="42"/>
        <end position="69"/>
    </location>
</feature>
<evidence type="ECO:0000256" key="4">
    <source>
        <dbReference type="ARBA" id="ARBA00022692"/>
    </source>
</evidence>
<dbReference type="InterPro" id="IPR011701">
    <property type="entry name" value="MFS"/>
</dbReference>
<evidence type="ECO:0000256" key="7">
    <source>
        <dbReference type="SAM" id="MobiDB-lite"/>
    </source>
</evidence>
<feature type="transmembrane region" description="Helical" evidence="8">
    <location>
        <begin position="168"/>
        <end position="187"/>
    </location>
</feature>
<keyword evidence="3" id="KW-1003">Cell membrane</keyword>
<organism evidence="10 11">
    <name type="scientific">Pseudomonas fluorescens</name>
    <dbReference type="NCBI Taxonomy" id="294"/>
    <lineage>
        <taxon>Bacteria</taxon>
        <taxon>Pseudomonadati</taxon>
        <taxon>Pseudomonadota</taxon>
        <taxon>Gammaproteobacteria</taxon>
        <taxon>Pseudomonadales</taxon>
        <taxon>Pseudomonadaceae</taxon>
        <taxon>Pseudomonas</taxon>
    </lineage>
</organism>
<evidence type="ECO:0000256" key="8">
    <source>
        <dbReference type="SAM" id="Phobius"/>
    </source>
</evidence>
<dbReference type="Proteomes" id="UP000063434">
    <property type="component" value="Unassembled WGS sequence"/>
</dbReference>
<keyword evidence="2" id="KW-0813">Transport</keyword>
<dbReference type="PATRIC" id="fig|294.195.peg.1123"/>
<reference evidence="10 11" key="1">
    <citation type="submission" date="2015-05" db="EMBL/GenBank/DDBJ databases">
        <title>A genomic and transcriptomic approach to investigate the blue pigment phenotype in Pseudomonas fluorescens.</title>
        <authorList>
            <person name="Andreani N.A."/>
            <person name="Cardazzo B."/>
        </authorList>
    </citation>
    <scope>NUCLEOTIDE SEQUENCE [LARGE SCALE GENOMIC DNA]</scope>
    <source>
        <strain evidence="10 11">Ps_40</strain>
    </source>
</reference>
<keyword evidence="5 8" id="KW-1133">Transmembrane helix</keyword>
<feature type="transmembrane region" description="Helical" evidence="8">
    <location>
        <begin position="12"/>
        <end position="36"/>
    </location>
</feature>
<keyword evidence="4 8" id="KW-0812">Transmembrane</keyword>
<dbReference type="CDD" id="cd06173">
    <property type="entry name" value="MFS_MefA_like"/>
    <property type="match status" value="1"/>
</dbReference>
<dbReference type="PANTHER" id="PTHR43266">
    <property type="entry name" value="MACROLIDE-EFFLUX PROTEIN"/>
    <property type="match status" value="1"/>
</dbReference>
<evidence type="ECO:0000259" key="9">
    <source>
        <dbReference type="PROSITE" id="PS50850"/>
    </source>
</evidence>
<dbReference type="GO" id="GO:0005886">
    <property type="term" value="C:plasma membrane"/>
    <property type="evidence" value="ECO:0007669"/>
    <property type="project" value="UniProtKB-SubCell"/>
</dbReference>
<dbReference type="Pfam" id="PF07690">
    <property type="entry name" value="MFS_1"/>
    <property type="match status" value="1"/>
</dbReference>
<feature type="region of interest" description="Disordered" evidence="7">
    <location>
        <begin position="402"/>
        <end position="436"/>
    </location>
</feature>
<keyword evidence="6 8" id="KW-0472">Membrane</keyword>
<dbReference type="PANTHER" id="PTHR43266:SF2">
    <property type="entry name" value="MAJOR FACILITATOR SUPERFAMILY (MFS) PROFILE DOMAIN-CONTAINING PROTEIN"/>
    <property type="match status" value="1"/>
</dbReference>
<accession>A0A120G4Q8</accession>
<feature type="transmembrane region" description="Helical" evidence="8">
    <location>
        <begin position="217"/>
        <end position="240"/>
    </location>
</feature>
<feature type="transmembrane region" description="Helical" evidence="8">
    <location>
        <begin position="281"/>
        <end position="302"/>
    </location>
</feature>
<comment type="subcellular location">
    <subcellularLocation>
        <location evidence="1">Cell membrane</location>
        <topology evidence="1">Multi-pass membrane protein</topology>
    </subcellularLocation>
</comment>
<dbReference type="InterPro" id="IPR020846">
    <property type="entry name" value="MFS_dom"/>
</dbReference>
<evidence type="ECO:0000256" key="5">
    <source>
        <dbReference type="ARBA" id="ARBA00022989"/>
    </source>
</evidence>
<name>A0A120G4Q8_PSEFL</name>
<dbReference type="AlphaFoldDB" id="A0A120G4Q8"/>
<feature type="transmembrane region" description="Helical" evidence="8">
    <location>
        <begin position="308"/>
        <end position="327"/>
    </location>
</feature>
<dbReference type="PROSITE" id="PS50850">
    <property type="entry name" value="MFS"/>
    <property type="match status" value="1"/>
</dbReference>
<feature type="transmembrane region" description="Helical" evidence="8">
    <location>
        <begin position="367"/>
        <end position="389"/>
    </location>
</feature>
<proteinExistence type="predicted"/>
<protein>
    <submittedName>
        <fullName evidence="10">Enterobactin exporter EntS</fullName>
    </submittedName>
</protein>
<evidence type="ECO:0000256" key="6">
    <source>
        <dbReference type="ARBA" id="ARBA00023136"/>
    </source>
</evidence>
<dbReference type="RefSeq" id="WP_060765783.1">
    <property type="nucleotide sequence ID" value="NZ_LCYC01000008.1"/>
</dbReference>
<evidence type="ECO:0000313" key="11">
    <source>
        <dbReference type="Proteomes" id="UP000063434"/>
    </source>
</evidence>
<dbReference type="EMBL" id="LCYC01000008">
    <property type="protein sequence ID" value="KWV82916.1"/>
    <property type="molecule type" value="Genomic_DNA"/>
</dbReference>
<evidence type="ECO:0000256" key="1">
    <source>
        <dbReference type="ARBA" id="ARBA00004651"/>
    </source>
</evidence>
<dbReference type="GO" id="GO:0022857">
    <property type="term" value="F:transmembrane transporter activity"/>
    <property type="evidence" value="ECO:0007669"/>
    <property type="project" value="InterPro"/>
</dbReference>
<evidence type="ECO:0000256" key="2">
    <source>
        <dbReference type="ARBA" id="ARBA00022448"/>
    </source>
</evidence>
<dbReference type="InterPro" id="IPR036259">
    <property type="entry name" value="MFS_trans_sf"/>
</dbReference>
<gene>
    <name evidence="10" type="ORF">PFL603g_01069</name>
</gene>